<reference evidence="1" key="1">
    <citation type="submission" date="2019-04" db="EMBL/GenBank/DDBJ databases">
        <title>Microbes associate with the intestines of laboratory mice.</title>
        <authorList>
            <person name="Navarre W."/>
            <person name="Wong E."/>
            <person name="Huang K."/>
            <person name="Tropini C."/>
            <person name="Ng K."/>
            <person name="Yu B."/>
        </authorList>
    </citation>
    <scope>NUCLEOTIDE SEQUENCE</scope>
    <source>
        <strain evidence="1">NM09_H32</strain>
    </source>
</reference>
<evidence type="ECO:0000313" key="1">
    <source>
        <dbReference type="EMBL" id="TGY65652.1"/>
    </source>
</evidence>
<dbReference type="EMBL" id="SRYG01000014">
    <property type="protein sequence ID" value="TGY65652.1"/>
    <property type="molecule type" value="Genomic_DNA"/>
</dbReference>
<name>A0AC61R6B1_9FIRM</name>
<organism evidence="1 2">
    <name type="scientific">Dubosiella muris</name>
    <dbReference type="NCBI Taxonomy" id="3038133"/>
    <lineage>
        <taxon>Bacteria</taxon>
        <taxon>Bacillati</taxon>
        <taxon>Bacillota</taxon>
        <taxon>Erysipelotrichia</taxon>
        <taxon>Erysipelotrichales</taxon>
        <taxon>Erysipelotrichaceae</taxon>
        <taxon>Dubosiella</taxon>
    </lineage>
</organism>
<comment type="caution">
    <text evidence="1">The sequence shown here is derived from an EMBL/GenBank/DDBJ whole genome shotgun (WGS) entry which is preliminary data.</text>
</comment>
<evidence type="ECO:0000313" key="2">
    <source>
        <dbReference type="Proteomes" id="UP000308836"/>
    </source>
</evidence>
<dbReference type="Proteomes" id="UP000308836">
    <property type="component" value="Unassembled WGS sequence"/>
</dbReference>
<protein>
    <submittedName>
        <fullName evidence="1">Uncharacterized protein</fullName>
    </submittedName>
</protein>
<proteinExistence type="predicted"/>
<gene>
    <name evidence="1" type="ORF">E5336_07425</name>
</gene>
<sequence length="1433" mass="160419">MKSNENKSVKPQHLAAVALATAVTLPGMAILAEEVEQKPAEQDVVQQTENSEFVGITDTTFYEEESVDEEDPDINEFNESKEKESDGEDLFAGESVDYNIENQEKEELDDFQNQNVEDSNTDTFQNYSGEIVDQVKKENKKDQNEIPVTAEVKEEFIDETQFLELIAYQKENSTRDKTNNVIEENVISPKVAKEWNIKGSGTVEDPYQIATVDDLDFIRDHMSSHYILMNDIDLSHIDSFIPIGRQLANSKDEYFTGSFDGNHHDIYGVKINEQDPYKLDYGFFARTGVSASITNLNLNVLIDIQFNKELKNSSSLNIGGLIGYVKKPDDDTNYESILIIDNVTISGEIRVNFEEKKLYPHMYLVPDHYTQGGTASYNIGGLIGCGIIGYRNRADINNSNNNSNIYITGDFERLKNFDLHDRYIAIGGMIGENFDYDDNCKIRHSTNSGNITAQLLEEEPEIGGIVGRASKIIIDSCINKGNINVKTRFPNSYVGGVAGFSNYGNSINNTINVGDITINSPTMSIRHIGGVSGTSTKSQNVINAGNINILLPTNGQIDEWTRLSMGGVFGDGIPEEINNLYNMGNVILLNAKKDNLFPNPYAGRVVASADGYYYYRDPIEYNVFSLQNIDKLFNMEKLNTRDGVDLPLYDIYARVNKILLENGMPTLEELGRPIESFPGETEGPISSLDVSKTGREIEAGKIEILSGSYRNNQGDDVLEIAKNIKWISDNEEIAKIKNIMLGTVNKKESSVDFSLFIEGNKPGITMIHGIADDGQKVDFQVTIEPSISFSGSESRNVMWADEYNDHLFFPMNLDPSAKQLAVNCVMSFDGGSFSNDELREFIKSMDLTMERHHLASTSDHVFPTIGKATFKVDQKNRVTVVVPLTLDTNTLSDSAQMDMVLTIKTAAQKKQVRVFLNSVSSIDDGDGLPTSTEINGIKVSNNGKLIKTDPKTPDIFVQINWVKGVIGDTATQTTITKKILYDACDMVAKVFKEHGFNLHIDAGPESKDFVTGKLWSEYGSLAKELDYKPESFPLKDEALADILKDIYEDEENKIRMPIFRQCVLLDRFKDDKGTTGLAHLNGAIFSVAMHALGDLSNDDCVRWLAGTIMHELGHTLGLRHGGTDDVNYKPNYLSVMNYAYQADWQLRTKNAAGEVSFKDYLNYSEYELPEMNKDLLNERDAQNTYFGMIPKKLKMIIKYKYNKDGMRNFWLWDENDRNIDWNRDGIISDSPIKGNIYTSENIKVIPQSTNDWNQIKILNSAVGGFGMTLEEYLESVRKLSVVDEEELLKYIEPDQPIKPKPPVDDPNEKPDTPSNPSEKPDKPVDNNKPGEKPDKPTDNNKPSNPEKPSENKPMTPAEEANKPVVTPISKEDTSTNGETVNLTKRNVFKIDSVSTTRSPETGFAVKKSNSLFAGLMSVVGLGWIANKKRKEKR</sequence>
<accession>A0AC61R6B1</accession>
<keyword evidence="2" id="KW-1185">Reference proteome</keyword>